<feature type="region of interest" description="Disordered" evidence="1">
    <location>
        <begin position="1"/>
        <end position="32"/>
    </location>
</feature>
<dbReference type="EMBL" id="CDMY01000206">
    <property type="protein sequence ID" value="CEL94150.1"/>
    <property type="molecule type" value="Genomic_DNA"/>
</dbReference>
<name>A0A0G4EDW1_VITBC</name>
<keyword evidence="3" id="KW-1185">Reference proteome</keyword>
<feature type="compositionally biased region" description="Low complexity" evidence="1">
    <location>
        <begin position="16"/>
        <end position="29"/>
    </location>
</feature>
<evidence type="ECO:0000313" key="2">
    <source>
        <dbReference type="EMBL" id="CEL94150.1"/>
    </source>
</evidence>
<dbReference type="InParanoid" id="A0A0G4EDW1"/>
<evidence type="ECO:0000256" key="1">
    <source>
        <dbReference type="SAM" id="MobiDB-lite"/>
    </source>
</evidence>
<proteinExistence type="predicted"/>
<feature type="region of interest" description="Disordered" evidence="1">
    <location>
        <begin position="60"/>
        <end position="92"/>
    </location>
</feature>
<dbReference type="AlphaFoldDB" id="A0A0G4EDW1"/>
<organism evidence="2 3">
    <name type="scientific">Vitrella brassicaformis (strain CCMP3155)</name>
    <dbReference type="NCBI Taxonomy" id="1169540"/>
    <lineage>
        <taxon>Eukaryota</taxon>
        <taxon>Sar</taxon>
        <taxon>Alveolata</taxon>
        <taxon>Colpodellida</taxon>
        <taxon>Vitrellaceae</taxon>
        <taxon>Vitrella</taxon>
    </lineage>
</organism>
<dbReference type="Proteomes" id="UP000041254">
    <property type="component" value="Unassembled WGS sequence"/>
</dbReference>
<sequence length="201" mass="22750">MLRNGLQDLVVHRSTDSSPFSSSRSGEYSTPPVCNMMDELRELRNILSTLADQAGLDEKSLYPSPAALDSPRQKSQLGDGSDSPRECSSEHTVMQSFKASMRRTVEDFKQQLLDITAEKRSLEKRVEAYGQRFRDQARTIDALTKEEEVRETVSSPQPPSCPSPGDQEDIEALGERVKDLEQDNSRLYRLKHAYEIRLEEA</sequence>
<protein>
    <submittedName>
        <fullName evidence="2">Uncharacterized protein</fullName>
    </submittedName>
</protein>
<dbReference type="VEuPathDB" id="CryptoDB:Vbra_11513"/>
<evidence type="ECO:0000313" key="3">
    <source>
        <dbReference type="Proteomes" id="UP000041254"/>
    </source>
</evidence>
<gene>
    <name evidence="2" type="ORF">Vbra_11513</name>
</gene>
<reference evidence="2 3" key="1">
    <citation type="submission" date="2014-11" db="EMBL/GenBank/DDBJ databases">
        <authorList>
            <person name="Zhu J."/>
            <person name="Qi W."/>
            <person name="Song R."/>
        </authorList>
    </citation>
    <scope>NUCLEOTIDE SEQUENCE [LARGE SCALE GENOMIC DNA]</scope>
</reference>
<feature type="region of interest" description="Disordered" evidence="1">
    <location>
        <begin position="146"/>
        <end position="171"/>
    </location>
</feature>
<accession>A0A0G4EDW1</accession>